<reference evidence="1 2" key="1">
    <citation type="submission" date="2017-07" db="EMBL/GenBank/DDBJ databases">
        <authorList>
            <person name="Sun Z.S."/>
            <person name="Albrecht U."/>
            <person name="Echele G."/>
            <person name="Lee C.C."/>
        </authorList>
    </citation>
    <scope>NUCLEOTIDE SEQUENCE [LARGE SCALE GENOMIC DNA]</scope>
    <source>
        <strain evidence="1 2">AR3</strain>
    </source>
</reference>
<dbReference type="AlphaFoldDB" id="A0A239RFL8"/>
<protein>
    <submittedName>
        <fullName evidence="1">Uncharacterized protein</fullName>
    </submittedName>
</protein>
<dbReference type="Proteomes" id="UP000214649">
    <property type="component" value="Unassembled WGS sequence"/>
</dbReference>
<gene>
    <name evidence="1" type="ORF">SAMN05216470_1846</name>
</gene>
<evidence type="ECO:0000313" key="2">
    <source>
        <dbReference type="Proteomes" id="UP000214649"/>
    </source>
</evidence>
<name>A0A239RFL8_STREI</name>
<accession>A0A239RFL8</accession>
<dbReference type="RefSeq" id="WP_094141193.1">
    <property type="nucleotide sequence ID" value="NZ_FZRA01000008.1"/>
</dbReference>
<dbReference type="EMBL" id="FZRA01000008">
    <property type="protein sequence ID" value="SNU09498.1"/>
    <property type="molecule type" value="Genomic_DNA"/>
</dbReference>
<organism evidence="1 2">
    <name type="scientific">Streptococcus equinus</name>
    <name type="common">Streptococcus bovis</name>
    <dbReference type="NCBI Taxonomy" id="1335"/>
    <lineage>
        <taxon>Bacteria</taxon>
        <taxon>Bacillati</taxon>
        <taxon>Bacillota</taxon>
        <taxon>Bacilli</taxon>
        <taxon>Lactobacillales</taxon>
        <taxon>Streptococcaceae</taxon>
        <taxon>Streptococcus</taxon>
    </lineage>
</organism>
<sequence>MDIVRITIKGESGYGPVDEAFSDKVTITDSSIKYEYKPHPCSNLETNIPRKWSYSTDSPLFKHIFEQVAEMTPKYLYSDDILFVTDIGATEIIVTFEDKHRESANFFCPSEYFEEYFRLIKEMVPKTEYIPAVLLTNEDYEDEE</sequence>
<proteinExistence type="predicted"/>
<evidence type="ECO:0000313" key="1">
    <source>
        <dbReference type="EMBL" id="SNU09498.1"/>
    </source>
</evidence>